<dbReference type="InterPro" id="IPR041320">
    <property type="entry name" value="CxC1"/>
</dbReference>
<dbReference type="PANTHER" id="PTHR33096">
    <property type="entry name" value="CXC2 DOMAIN-CONTAINING PROTEIN"/>
    <property type="match status" value="1"/>
</dbReference>
<dbReference type="AlphaFoldDB" id="A0AAD5UR44"/>
<reference evidence="3" key="1">
    <citation type="submission" date="2022-07" db="EMBL/GenBank/DDBJ databases">
        <title>Genome Sequence of Physisporinus lineatus.</title>
        <authorList>
            <person name="Buettner E."/>
        </authorList>
    </citation>
    <scope>NUCLEOTIDE SEQUENCE</scope>
    <source>
        <strain evidence="3">VT162</strain>
    </source>
</reference>
<dbReference type="Proteomes" id="UP001212997">
    <property type="component" value="Unassembled WGS sequence"/>
</dbReference>
<feature type="region of interest" description="Disordered" evidence="1">
    <location>
        <begin position="782"/>
        <end position="820"/>
    </location>
</feature>
<feature type="compositionally biased region" description="Low complexity" evidence="1">
    <location>
        <begin position="297"/>
        <end position="310"/>
    </location>
</feature>
<keyword evidence="4" id="KW-1185">Reference proteome</keyword>
<evidence type="ECO:0000259" key="2">
    <source>
        <dbReference type="Pfam" id="PF18802"/>
    </source>
</evidence>
<dbReference type="InterPro" id="IPR040521">
    <property type="entry name" value="KDZ"/>
</dbReference>
<feature type="compositionally biased region" description="Acidic residues" evidence="1">
    <location>
        <begin position="792"/>
        <end position="801"/>
    </location>
</feature>
<organism evidence="3 4">
    <name type="scientific">Meripilus lineatus</name>
    <dbReference type="NCBI Taxonomy" id="2056292"/>
    <lineage>
        <taxon>Eukaryota</taxon>
        <taxon>Fungi</taxon>
        <taxon>Dikarya</taxon>
        <taxon>Basidiomycota</taxon>
        <taxon>Agaricomycotina</taxon>
        <taxon>Agaricomycetes</taxon>
        <taxon>Polyporales</taxon>
        <taxon>Meripilaceae</taxon>
        <taxon>Meripilus</taxon>
    </lineage>
</organism>
<proteinExistence type="predicted"/>
<feature type="compositionally biased region" description="Polar residues" evidence="1">
    <location>
        <begin position="284"/>
        <end position="296"/>
    </location>
</feature>
<feature type="region of interest" description="Disordered" evidence="1">
    <location>
        <begin position="283"/>
        <end position="339"/>
    </location>
</feature>
<name>A0AAD5UR44_9APHY</name>
<evidence type="ECO:0000256" key="1">
    <source>
        <dbReference type="SAM" id="MobiDB-lite"/>
    </source>
</evidence>
<evidence type="ECO:0000313" key="4">
    <source>
        <dbReference type="Proteomes" id="UP001212997"/>
    </source>
</evidence>
<dbReference type="Pfam" id="PF18758">
    <property type="entry name" value="KDZ"/>
    <property type="match status" value="1"/>
</dbReference>
<dbReference type="PANTHER" id="PTHR33096:SF1">
    <property type="entry name" value="CXC1-LIKE CYSTEINE CLUSTER ASSOCIATED WITH KDZ TRANSPOSASES DOMAIN-CONTAINING PROTEIN"/>
    <property type="match status" value="1"/>
</dbReference>
<dbReference type="EMBL" id="JANAWD010000869">
    <property type="protein sequence ID" value="KAJ3475363.1"/>
    <property type="molecule type" value="Genomic_DNA"/>
</dbReference>
<dbReference type="Pfam" id="PF18802">
    <property type="entry name" value="CxC1"/>
    <property type="match status" value="1"/>
</dbReference>
<comment type="caution">
    <text evidence="3">The sequence shown here is derived from an EMBL/GenBank/DDBJ whole genome shotgun (WGS) entry which is preliminary data.</text>
</comment>
<accession>A0AAD5UR44</accession>
<evidence type="ECO:0000313" key="3">
    <source>
        <dbReference type="EMBL" id="KAJ3475363.1"/>
    </source>
</evidence>
<protein>
    <recommendedName>
        <fullName evidence="2">CxC1-like cysteine cluster associated with KDZ transposases domain-containing protein</fullName>
    </recommendedName>
</protein>
<sequence length="860" mass="98404">MSARRPRFSPSKKYRKVVKPIQAGVPTLVPISEAPRDRLPPDTAHLGIPRRQAIFSLPAKKKFIQFRRPPTQGSSTQPQYPVEDDPFIADNETTAPNDFANTIYHYSVDNSTPSNAHKRQRQWRQWQLHTIPSLIAPYLDLLKKTRSLRDSLPSYEPPECSCASRRSLTVLCIFFHRISQIELHVCICAPAAIQLLQQGLFPCAPLYPSLAVDISLLCFVKKLFLRLPPNISGWSEALEDFLDSRGYRLNTQEGLRRRFGNALRWYTVLAARTADMVRQRLESVRTSQVPGNPQVETSTTTSDTLNTEASSNVPPVPSTQGHVNDILPDSSRETESTNRPSLYLRQRCPLCFGGLGGHSPGPEPDAIIQCDANFTQKRRKGQTDDQSWSWSHPDTVFVPEDKIRAMEKYVEDCREGRQGAHRPSERDVSDDRCEEGMTVPNSVLDGCQESFTAADEKREKASTQFFKDTGIMALLCQDNLKEVGIEIDVLRREWRAQVVAQTKPAPKRSQKDGEKAIEEILALQRVVEAYRSDEAELQQALFDRDVPITDTQERLSTIRQVRAETESRVKLLRSRLSVDGRLDLSRLSKDKYLRLRMNARNLKARIVQRLRERKFELERLQHSFRNVLNDKKLANHIRSATKRRDPTIQKLTKTYNTLVMEIQTLIQAGKAPLGAPPLWQCDEKMRKGIRSLLQYDRSSEEERRLWKERNAIQEWFVEEWSSTAQAIESSVDNPGIQYQLQLYANHLRRLCASWRNQVAPIPSARPLPNGWGVPIAELEEESNIRATGTFDMSDEEGEEGGGDNADRESVSQGDEEDAAFIEEFETQVVSESYYRQDTHADDINVYITEQDYRPRKRYRS</sequence>
<gene>
    <name evidence="3" type="ORF">NLI96_g11887</name>
</gene>
<feature type="domain" description="CxC1-like cysteine cluster associated with KDZ transposases" evidence="2">
    <location>
        <begin position="154"/>
        <end position="245"/>
    </location>
</feature>